<sequence>MLIDSFAPDWLDDLCARYEALPPRHFLILLIDGAFVPGLHRLLPCGAKRLLFESLPCCSDQARDVSPILVRFEPNSRRLTRLLKQCDRWPMVSALETQETADRLAARLAAWCIVEADGQRFNFRFSDTRRLPSILNTLSGAQLRQFLGPAVRWTYLSRDGRWIERKFVPSDAPIADDPVLDQPQFSILVDDSLVDEILSLLGSRGHEVYRSPARSHALVATALSAATRAGIQDQLIDWCEWFWQRDQLFDASEAASRLVAWLDYSRE</sequence>
<organism evidence="2 3">
    <name type="scientific">Massilia terrae</name>
    <dbReference type="NCBI Taxonomy" id="1811224"/>
    <lineage>
        <taxon>Bacteria</taxon>
        <taxon>Pseudomonadati</taxon>
        <taxon>Pseudomonadota</taxon>
        <taxon>Betaproteobacteria</taxon>
        <taxon>Burkholderiales</taxon>
        <taxon>Oxalobacteraceae</taxon>
        <taxon>Telluria group</taxon>
        <taxon>Massilia</taxon>
    </lineage>
</organism>
<dbReference type="Proteomes" id="UP001204621">
    <property type="component" value="Unassembled WGS sequence"/>
</dbReference>
<proteinExistence type="predicted"/>
<comment type="caution">
    <text evidence="2">The sequence shown here is derived from an EMBL/GenBank/DDBJ whole genome shotgun (WGS) entry which is preliminary data.</text>
</comment>
<dbReference type="Pfam" id="PF13503">
    <property type="entry name" value="DUF4123"/>
    <property type="match status" value="1"/>
</dbReference>
<dbReference type="EMBL" id="JANUGU010000002">
    <property type="protein sequence ID" value="MCS0658181.1"/>
    <property type="molecule type" value="Genomic_DNA"/>
</dbReference>
<evidence type="ECO:0000313" key="3">
    <source>
        <dbReference type="Proteomes" id="UP001204621"/>
    </source>
</evidence>
<protein>
    <submittedName>
        <fullName evidence="2">DUF4123 domain-containing protein</fullName>
    </submittedName>
</protein>
<gene>
    <name evidence="2" type="ORF">NX778_08905</name>
</gene>
<accession>A0ABT2CW49</accession>
<dbReference type="RefSeq" id="WP_258811369.1">
    <property type="nucleotide sequence ID" value="NZ_JANUGU010000002.1"/>
</dbReference>
<evidence type="ECO:0000259" key="1">
    <source>
        <dbReference type="Pfam" id="PF13503"/>
    </source>
</evidence>
<keyword evidence="3" id="KW-1185">Reference proteome</keyword>
<name>A0ABT2CW49_9BURK</name>
<feature type="domain" description="DUF4123" evidence="1">
    <location>
        <begin position="29"/>
        <end position="145"/>
    </location>
</feature>
<dbReference type="InterPro" id="IPR025391">
    <property type="entry name" value="DUF4123"/>
</dbReference>
<evidence type="ECO:0000313" key="2">
    <source>
        <dbReference type="EMBL" id="MCS0658181.1"/>
    </source>
</evidence>
<reference evidence="2 3" key="1">
    <citation type="submission" date="2022-08" db="EMBL/GenBank/DDBJ databases">
        <title>Reclassification of Massilia species as members of the genera Telluria, Duganella, Pseudoduganella, Mokoshia gen. nov. and Zemynaea gen. nov. using orthogonal and non-orthogonal genome-based approaches.</title>
        <authorList>
            <person name="Bowman J.P."/>
        </authorList>
    </citation>
    <scope>NUCLEOTIDE SEQUENCE [LARGE SCALE GENOMIC DNA]</scope>
    <source>
        <strain evidence="2 3">JCM 31606</strain>
    </source>
</reference>